<dbReference type="Proteomes" id="UP001217089">
    <property type="component" value="Unassembled WGS sequence"/>
</dbReference>
<feature type="compositionally biased region" description="Basic and acidic residues" evidence="1">
    <location>
        <begin position="204"/>
        <end position="213"/>
    </location>
</feature>
<accession>A0ABQ9FHX5</accession>
<feature type="compositionally biased region" description="Low complexity" evidence="1">
    <location>
        <begin position="18"/>
        <end position="38"/>
    </location>
</feature>
<protein>
    <submittedName>
        <fullName evidence="2">Uncharacterized protein</fullName>
    </submittedName>
</protein>
<feature type="compositionally biased region" description="Low complexity" evidence="1">
    <location>
        <begin position="749"/>
        <end position="775"/>
    </location>
</feature>
<keyword evidence="3" id="KW-1185">Reference proteome</keyword>
<comment type="caution">
    <text evidence="2">The sequence shown here is derived from an EMBL/GenBank/DDBJ whole genome shotgun (WGS) entry which is preliminary data.</text>
</comment>
<feature type="compositionally biased region" description="Basic and acidic residues" evidence="1">
    <location>
        <begin position="116"/>
        <end position="129"/>
    </location>
</feature>
<feature type="compositionally biased region" description="Polar residues" evidence="1">
    <location>
        <begin position="552"/>
        <end position="583"/>
    </location>
</feature>
<dbReference type="EMBL" id="JARBDR010000337">
    <property type="protein sequence ID" value="KAJ8315776.1"/>
    <property type="molecule type" value="Genomic_DNA"/>
</dbReference>
<feature type="compositionally biased region" description="Low complexity" evidence="1">
    <location>
        <begin position="93"/>
        <end position="102"/>
    </location>
</feature>
<organism evidence="2 3">
    <name type="scientific">Tegillarca granosa</name>
    <name type="common">Malaysian cockle</name>
    <name type="synonym">Anadara granosa</name>
    <dbReference type="NCBI Taxonomy" id="220873"/>
    <lineage>
        <taxon>Eukaryota</taxon>
        <taxon>Metazoa</taxon>
        <taxon>Spiralia</taxon>
        <taxon>Lophotrochozoa</taxon>
        <taxon>Mollusca</taxon>
        <taxon>Bivalvia</taxon>
        <taxon>Autobranchia</taxon>
        <taxon>Pteriomorphia</taxon>
        <taxon>Arcoida</taxon>
        <taxon>Arcoidea</taxon>
        <taxon>Arcidae</taxon>
        <taxon>Tegillarca</taxon>
    </lineage>
</organism>
<proteinExistence type="predicted"/>
<feature type="compositionally biased region" description="Low complexity" evidence="1">
    <location>
        <begin position="49"/>
        <end position="75"/>
    </location>
</feature>
<feature type="compositionally biased region" description="Polar residues" evidence="1">
    <location>
        <begin position="1"/>
        <end position="14"/>
    </location>
</feature>
<feature type="compositionally biased region" description="Low complexity" evidence="1">
    <location>
        <begin position="255"/>
        <end position="288"/>
    </location>
</feature>
<reference evidence="2 3" key="1">
    <citation type="submission" date="2022-12" db="EMBL/GenBank/DDBJ databases">
        <title>Chromosome-level genome of Tegillarca granosa.</title>
        <authorList>
            <person name="Kim J."/>
        </authorList>
    </citation>
    <scope>NUCLEOTIDE SEQUENCE [LARGE SCALE GENOMIC DNA]</scope>
    <source>
        <strain evidence="2">Teg-2019</strain>
        <tissue evidence="2">Adductor muscle</tissue>
    </source>
</reference>
<feature type="region of interest" description="Disordered" evidence="1">
    <location>
        <begin position="202"/>
        <end position="308"/>
    </location>
</feature>
<evidence type="ECO:0000313" key="2">
    <source>
        <dbReference type="EMBL" id="KAJ8315776.1"/>
    </source>
</evidence>
<sequence>MSTKSPSSTQIQSGNGTGSQIPTPSTTSIPKPSSGKSSKSSKEDKVKGQSSKPQYSSSSLSSAQKSSGASSSAKSMQNHEGANTLPLPHNHSHNQSKSSSQNIEHNIDQSKLSSQVDDKMQQQHKTRYTEIEYSDGRIERIGEGHYTKPAHLALNQMQMAKPGSQNIAYAKNVSTADTRMMSQTVNIVKPTCSVANTSVSNANRIERNTHAHENTPQQISMLNRAIPPPLPTTEPPPRSTHRENSSHSIASPTKSSANNSNSNSNSDSTPSSSSHSGQSGNSGSSSESVIFRPSGDEYSGSEKGSVTNSPRLAVKLGSQINKPANNVAIVQPRHGEKMETTFDTEIRTETINKINEDQKNPKQTTFSEKETTFVDDSGETMDIKPMPPILRAMPYSGTGYLRGYGTPVGKIFHNPGYATPTTAAYYASTSRIGMNRNIMDHAKFSSGPIKKTFSSGSSNPLDTDYSSDYDTYDYISGYMSDGDILKSNKVDDMSSGYLSEGGASLICQATTSNGFREGMQAVKESMQKSSGLMDDDSFDDSSSISSGDISDTINEISTDEGNLTGGSSQSDRTNPYSSLKRTPQTVRNIANGNFGAPFPGKRGPTLGTSAFLGTDYSGDSGPISGWRKYSLPQTNRLLSSDPADYAYLYNGYDHSQWRGNQSNVGALRKLSNASQPEIHHYRGHSAEYAESDRGCYSPATVSQKRDSETNTDQSHLLETSMRRMQNAPRPTSAGSAPGQVTYGYRRPLSNASSSSVGSNKSSGSGSTKSSTAVGSRLAKHGVVCDSNGQNNKQGLENGHGSGNTSIPRPGSASAIRCTTPNHNKSDMGPGSL</sequence>
<evidence type="ECO:0000313" key="3">
    <source>
        <dbReference type="Proteomes" id="UP001217089"/>
    </source>
</evidence>
<feature type="region of interest" description="Disordered" evidence="1">
    <location>
        <begin position="523"/>
        <end position="583"/>
    </location>
</feature>
<name>A0ABQ9FHX5_TEGGR</name>
<feature type="region of interest" description="Disordered" evidence="1">
    <location>
        <begin position="683"/>
        <end position="832"/>
    </location>
</feature>
<feature type="region of interest" description="Disordered" evidence="1">
    <location>
        <begin position="1"/>
        <end position="129"/>
    </location>
</feature>
<gene>
    <name evidence="2" type="ORF">KUTeg_007926</name>
</gene>
<feature type="compositionally biased region" description="Low complexity" evidence="1">
    <location>
        <begin position="540"/>
        <end position="551"/>
    </location>
</feature>
<feature type="compositionally biased region" description="Basic and acidic residues" evidence="1">
    <location>
        <begin position="683"/>
        <end position="693"/>
    </location>
</feature>
<evidence type="ECO:0000256" key="1">
    <source>
        <dbReference type="SAM" id="MobiDB-lite"/>
    </source>
</evidence>
<feature type="compositionally biased region" description="Pro residues" evidence="1">
    <location>
        <begin position="226"/>
        <end position="238"/>
    </location>
</feature>